<gene>
    <name evidence="4" type="ORF">I8J32_012905</name>
</gene>
<dbReference type="GO" id="GO:0031177">
    <property type="term" value="F:phosphopantetheine binding"/>
    <property type="evidence" value="ECO:0007669"/>
    <property type="project" value="InterPro"/>
</dbReference>
<evidence type="ECO:0000259" key="3">
    <source>
        <dbReference type="PROSITE" id="PS50075"/>
    </source>
</evidence>
<evidence type="ECO:0000256" key="1">
    <source>
        <dbReference type="ARBA" id="ARBA00022450"/>
    </source>
</evidence>
<dbReference type="EMBL" id="CP071518">
    <property type="protein sequence ID" value="QSX77636.1"/>
    <property type="molecule type" value="Genomic_DNA"/>
</dbReference>
<organism evidence="4 5">
    <name type="scientific">Agrilutibacter solisilvae</name>
    <dbReference type="NCBI Taxonomy" id="2763317"/>
    <lineage>
        <taxon>Bacteria</taxon>
        <taxon>Pseudomonadati</taxon>
        <taxon>Pseudomonadota</taxon>
        <taxon>Gammaproteobacteria</taxon>
        <taxon>Lysobacterales</taxon>
        <taxon>Lysobacteraceae</taxon>
        <taxon>Agrilutibacter</taxon>
    </lineage>
</organism>
<feature type="domain" description="Carrier" evidence="3">
    <location>
        <begin position="18"/>
        <end position="95"/>
    </location>
</feature>
<dbReference type="Gene3D" id="1.10.1200.10">
    <property type="entry name" value="ACP-like"/>
    <property type="match status" value="1"/>
</dbReference>
<proteinExistence type="predicted"/>
<protein>
    <submittedName>
        <fullName evidence="4">Acyl carrier protein</fullName>
    </submittedName>
</protein>
<name>A0A974XXI1_9GAMM</name>
<dbReference type="InterPro" id="IPR036736">
    <property type="entry name" value="ACP-like_sf"/>
</dbReference>
<dbReference type="InterPro" id="IPR020806">
    <property type="entry name" value="PKS_PP-bd"/>
</dbReference>
<dbReference type="SUPFAM" id="SSF47336">
    <property type="entry name" value="ACP-like"/>
    <property type="match status" value="1"/>
</dbReference>
<evidence type="ECO:0000313" key="4">
    <source>
        <dbReference type="EMBL" id="QSX77636.1"/>
    </source>
</evidence>
<dbReference type="Pfam" id="PF00550">
    <property type="entry name" value="PP-binding"/>
    <property type="match status" value="1"/>
</dbReference>
<keyword evidence="1" id="KW-0596">Phosphopantetheine</keyword>
<reference evidence="4 5" key="1">
    <citation type="submission" date="2021-03" db="EMBL/GenBank/DDBJ databases">
        <title>Lysobacter sp. nov. isolated from soil of gangwondo yeongwol, south Korea.</title>
        <authorList>
            <person name="Kim K.R."/>
            <person name="Kim K.H."/>
            <person name="Jeon C.O."/>
        </authorList>
    </citation>
    <scope>NUCLEOTIDE SEQUENCE [LARGE SCALE GENOMIC DNA]</scope>
    <source>
        <strain evidence="4 5">R19</strain>
    </source>
</reference>
<keyword evidence="5" id="KW-1185">Reference proteome</keyword>
<dbReference type="Proteomes" id="UP000639274">
    <property type="component" value="Chromosome"/>
</dbReference>
<dbReference type="RefSeq" id="WP_200612845.1">
    <property type="nucleotide sequence ID" value="NZ_CP071518.1"/>
</dbReference>
<dbReference type="PROSITE" id="PS50075">
    <property type="entry name" value="CARRIER"/>
    <property type="match status" value="1"/>
</dbReference>
<keyword evidence="2" id="KW-0597">Phosphoprotein</keyword>
<dbReference type="InterPro" id="IPR009081">
    <property type="entry name" value="PP-bd_ACP"/>
</dbReference>
<sequence length="99" mass="10999">MDGTLSPPVAEAVTRAWESIAGIERWICAHIARATRMPESDIEVGQPFSHYALDSVATVELTADLEDWLELRLPPTLLWDYPTVAALARHLHGLKAHTQ</sequence>
<accession>A0A974XXI1</accession>
<evidence type="ECO:0000256" key="2">
    <source>
        <dbReference type="ARBA" id="ARBA00022553"/>
    </source>
</evidence>
<dbReference type="SMART" id="SM01294">
    <property type="entry name" value="PKS_PP_betabranch"/>
    <property type="match status" value="1"/>
</dbReference>
<evidence type="ECO:0000313" key="5">
    <source>
        <dbReference type="Proteomes" id="UP000639274"/>
    </source>
</evidence>
<dbReference type="SMART" id="SM00823">
    <property type="entry name" value="PKS_PP"/>
    <property type="match status" value="1"/>
</dbReference>
<dbReference type="KEGG" id="lsf:I8J32_012905"/>
<dbReference type="AlphaFoldDB" id="A0A974XXI1"/>